<accession>A0A377PPK8</accession>
<gene>
    <name evidence="1" type="ORF">NCTC8105_04359</name>
</gene>
<evidence type="ECO:0000313" key="2">
    <source>
        <dbReference type="Proteomes" id="UP000254821"/>
    </source>
</evidence>
<dbReference type="AlphaFoldDB" id="A0A377PPK8"/>
<evidence type="ECO:0000313" key="1">
    <source>
        <dbReference type="EMBL" id="STQ82150.1"/>
    </source>
</evidence>
<organism evidence="1 2">
    <name type="scientific">Hafnia alvei</name>
    <dbReference type="NCBI Taxonomy" id="569"/>
    <lineage>
        <taxon>Bacteria</taxon>
        <taxon>Pseudomonadati</taxon>
        <taxon>Pseudomonadota</taxon>
        <taxon>Gammaproteobacteria</taxon>
        <taxon>Enterobacterales</taxon>
        <taxon>Hafniaceae</taxon>
        <taxon>Hafnia</taxon>
    </lineage>
</organism>
<reference evidence="1 2" key="1">
    <citation type="submission" date="2018-06" db="EMBL/GenBank/DDBJ databases">
        <authorList>
            <consortium name="Pathogen Informatics"/>
            <person name="Doyle S."/>
        </authorList>
    </citation>
    <scope>NUCLEOTIDE SEQUENCE [LARGE SCALE GENOMIC DNA]</scope>
    <source>
        <strain evidence="1 2">NCTC8105</strain>
    </source>
</reference>
<dbReference type="EMBL" id="UGHP01000001">
    <property type="protein sequence ID" value="STQ82150.1"/>
    <property type="molecule type" value="Genomic_DNA"/>
</dbReference>
<proteinExistence type="predicted"/>
<sequence length="46" mass="5189">MKTSIVGVIPIRVDVCHLDGQISVFTHFFPSFNLVPLTETLHHRAD</sequence>
<dbReference type="Proteomes" id="UP000254821">
    <property type="component" value="Unassembled WGS sequence"/>
</dbReference>
<protein>
    <submittedName>
        <fullName evidence="1">Uncharacterized protein</fullName>
    </submittedName>
</protein>
<name>A0A377PPK8_HAFAL</name>